<dbReference type="GO" id="GO:0006457">
    <property type="term" value="P:protein folding"/>
    <property type="evidence" value="ECO:0007669"/>
    <property type="project" value="InterPro"/>
</dbReference>
<dbReference type="PANTHER" id="PTHR43811:SF19">
    <property type="entry name" value="39 KDA FK506-BINDING NUCLEAR PROTEIN"/>
    <property type="match status" value="1"/>
</dbReference>
<dbReference type="Proteomes" id="UP000650477">
    <property type="component" value="Unassembled WGS sequence"/>
</dbReference>
<reference evidence="11" key="1">
    <citation type="submission" date="2017-12" db="EMBL/GenBank/DDBJ databases">
        <title>Genome sequencing and analysis.</title>
        <authorList>
            <person name="Huang Y.-T."/>
        </authorList>
    </citation>
    <scope>NUCLEOTIDE SEQUENCE</scope>
    <source>
        <strain evidence="11">VGH116</strain>
    </source>
</reference>
<evidence type="ECO:0000256" key="4">
    <source>
        <dbReference type="ARBA" id="ARBA00023110"/>
    </source>
</evidence>
<evidence type="ECO:0000313" key="10">
    <source>
        <dbReference type="EMBL" id="HAT3809140.1"/>
    </source>
</evidence>
<dbReference type="PROSITE" id="PS50059">
    <property type="entry name" value="FKBP_PPIASE"/>
    <property type="match status" value="1"/>
</dbReference>
<comment type="catalytic activity">
    <reaction evidence="1 6 7">
        <text>[protein]-peptidylproline (omega=180) = [protein]-peptidylproline (omega=0)</text>
        <dbReference type="Rhea" id="RHEA:16237"/>
        <dbReference type="Rhea" id="RHEA-COMP:10747"/>
        <dbReference type="Rhea" id="RHEA-COMP:10748"/>
        <dbReference type="ChEBI" id="CHEBI:83833"/>
        <dbReference type="ChEBI" id="CHEBI:83834"/>
        <dbReference type="EC" id="5.2.1.8"/>
    </reaction>
</comment>
<dbReference type="Proteomes" id="UP000865968">
    <property type="component" value="Unassembled WGS sequence"/>
</dbReference>
<dbReference type="NCBIfam" id="NF008150">
    <property type="entry name" value="PRK10902.1"/>
    <property type="match status" value="1"/>
</dbReference>
<dbReference type="GO" id="GO:0003755">
    <property type="term" value="F:peptidyl-prolyl cis-trans isomerase activity"/>
    <property type="evidence" value="ECO:0007669"/>
    <property type="project" value="UniProtKB-UniRule"/>
</dbReference>
<evidence type="ECO:0000259" key="9">
    <source>
        <dbReference type="PROSITE" id="PS50059"/>
    </source>
</evidence>
<dbReference type="Pfam" id="PF00254">
    <property type="entry name" value="FKBP_C"/>
    <property type="match status" value="1"/>
</dbReference>
<evidence type="ECO:0000256" key="6">
    <source>
        <dbReference type="PROSITE-ProRule" id="PRU00277"/>
    </source>
</evidence>
<feature type="signal peptide" evidence="8">
    <location>
        <begin position="1"/>
        <end position="29"/>
    </location>
</feature>
<protein>
    <recommendedName>
        <fullName evidence="7">Peptidyl-prolyl cis-trans isomerase</fullName>
        <ecNumber evidence="7">5.2.1.8</ecNumber>
    </recommendedName>
</protein>
<name>A0A2C5TSJ6_MORMO</name>
<keyword evidence="4 6" id="KW-0697">Rotamase</keyword>
<organism evidence="11 12">
    <name type="scientific">Morganella morganii</name>
    <name type="common">Proteus morganii</name>
    <dbReference type="NCBI Taxonomy" id="582"/>
    <lineage>
        <taxon>Bacteria</taxon>
        <taxon>Pseudomonadati</taxon>
        <taxon>Pseudomonadota</taxon>
        <taxon>Gammaproteobacteria</taxon>
        <taxon>Enterobacterales</taxon>
        <taxon>Morganellaceae</taxon>
        <taxon>Morganella</taxon>
    </lineage>
</organism>
<evidence type="ECO:0000313" key="11">
    <source>
        <dbReference type="EMBL" id="MBE8612271.1"/>
    </source>
</evidence>
<evidence type="ECO:0000256" key="1">
    <source>
        <dbReference type="ARBA" id="ARBA00000971"/>
    </source>
</evidence>
<reference evidence="10" key="3">
    <citation type="submission" date="2020-10" db="EMBL/GenBank/DDBJ databases">
        <authorList>
            <consortium name="NCBI Pathogen Detection Project"/>
        </authorList>
    </citation>
    <scope>NUCLEOTIDE SEQUENCE</scope>
    <source>
        <strain evidence="10">Morganella morganii ARLG-3209</strain>
    </source>
</reference>
<comment type="function">
    <text evidence="2">PPIases accelerate the folding of proteins. It catalyzes the cis-trans isomerization of proline imidic peptide bonds in oligopeptides.</text>
</comment>
<gene>
    <name evidence="10" type="primary">fkpA</name>
    <name evidence="11" type="ORF">CYG68_07535</name>
    <name evidence="10" type="ORF">I8608_001996</name>
</gene>
<dbReference type="AlphaFoldDB" id="A0A2C5TSJ6"/>
<keyword evidence="5 6" id="KW-0413">Isomerase</keyword>
<dbReference type="EMBL" id="DACSWI010000005">
    <property type="protein sequence ID" value="HAT3809140.1"/>
    <property type="molecule type" value="Genomic_DNA"/>
</dbReference>
<evidence type="ECO:0000256" key="8">
    <source>
        <dbReference type="SAM" id="SignalP"/>
    </source>
</evidence>
<dbReference type="Gene3D" id="3.10.50.40">
    <property type="match status" value="1"/>
</dbReference>
<feature type="chain" id="PRO_5041060842" description="Peptidyl-prolyl cis-trans isomerase" evidence="8">
    <location>
        <begin position="30"/>
        <end position="256"/>
    </location>
</feature>
<dbReference type="Pfam" id="PF01346">
    <property type="entry name" value="FKBP_N"/>
    <property type="match status" value="1"/>
</dbReference>
<evidence type="ECO:0000256" key="7">
    <source>
        <dbReference type="RuleBase" id="RU003915"/>
    </source>
</evidence>
<feature type="domain" description="PPIase FKBP-type" evidence="9">
    <location>
        <begin position="167"/>
        <end position="252"/>
    </location>
</feature>
<proteinExistence type="inferred from homology"/>
<evidence type="ECO:0000256" key="3">
    <source>
        <dbReference type="ARBA" id="ARBA00006577"/>
    </source>
</evidence>
<dbReference type="PANTHER" id="PTHR43811">
    <property type="entry name" value="FKBP-TYPE PEPTIDYL-PROLYL CIS-TRANS ISOMERASE FKPA"/>
    <property type="match status" value="1"/>
</dbReference>
<evidence type="ECO:0000256" key="2">
    <source>
        <dbReference type="ARBA" id="ARBA00002388"/>
    </source>
</evidence>
<dbReference type="EC" id="5.2.1.8" evidence="7"/>
<dbReference type="OrthoDB" id="9814548at2"/>
<reference evidence="10" key="2">
    <citation type="journal article" date="2018" name="Genome Biol.">
        <title>SKESA: strategic k-mer extension for scrupulous assemblies.</title>
        <authorList>
            <person name="Souvorov A."/>
            <person name="Agarwala R."/>
            <person name="Lipman D.J."/>
        </authorList>
    </citation>
    <scope>NUCLEOTIDE SEQUENCE</scope>
    <source>
        <strain evidence="10">Morganella morganii ARLG-3209</strain>
    </source>
</reference>
<comment type="caution">
    <text evidence="11">The sequence shown here is derived from an EMBL/GenBank/DDBJ whole genome shotgun (WGS) entry which is preliminary data.</text>
</comment>
<dbReference type="Gene3D" id="1.10.287.460">
    <property type="entry name" value="Peptidyl-prolyl cis-trans isomerase, FKBP-type, N-terminal domain"/>
    <property type="match status" value="1"/>
</dbReference>
<evidence type="ECO:0000313" key="12">
    <source>
        <dbReference type="Proteomes" id="UP000650477"/>
    </source>
</evidence>
<dbReference type="InterPro" id="IPR036944">
    <property type="entry name" value="PPIase_FKBP_N_sf"/>
</dbReference>
<evidence type="ECO:0000256" key="5">
    <source>
        <dbReference type="ARBA" id="ARBA00023235"/>
    </source>
</evidence>
<dbReference type="InterPro" id="IPR001179">
    <property type="entry name" value="PPIase_FKBP_dom"/>
</dbReference>
<dbReference type="EMBL" id="PKLF01000005">
    <property type="protein sequence ID" value="MBE8612271.1"/>
    <property type="molecule type" value="Genomic_DNA"/>
</dbReference>
<dbReference type="SUPFAM" id="SSF54534">
    <property type="entry name" value="FKBP-like"/>
    <property type="match status" value="1"/>
</dbReference>
<dbReference type="FunFam" id="3.10.50.40:FF:000006">
    <property type="entry name" value="Peptidyl-prolyl cis-trans isomerase"/>
    <property type="match status" value="1"/>
</dbReference>
<keyword evidence="8" id="KW-0732">Signal</keyword>
<sequence>MEKRMKSLFKATVVATSLAMTLGMSQAYADTAPKKEEVKLNSAFKTASQQNAYALGASLGRYMENALNEQKSIGLDLDRDQMMAGVQDAFNNKSKLSDEEINQTLRGFEEQVKGAAQEKMAREATENKAAGDKYRAAFAKEKGVEKTKSGVLYKSEKDGNGASPKETDTVVVHYKGALIDGTQFDSSYDRNEPLTIRLDSVIKGWTEGLKQMKKGGKAKLVIPPEAAYGTDGVPGIPANSTLVFDVELLDIKPAAK</sequence>
<dbReference type="InterPro" id="IPR046357">
    <property type="entry name" value="PPIase_dom_sf"/>
</dbReference>
<dbReference type="InterPro" id="IPR000774">
    <property type="entry name" value="PPIase_FKBP_N"/>
</dbReference>
<accession>A0A2C5TSJ6</accession>
<comment type="similarity">
    <text evidence="3 7">Belongs to the FKBP-type PPIase family.</text>
</comment>